<dbReference type="AlphaFoldDB" id="A0A6J5ZUK1"/>
<name>A0A6J5ZUK1_9ZZZZ</name>
<gene>
    <name evidence="1" type="ORF">UFOPK3331_01440</name>
</gene>
<evidence type="ECO:0000313" key="1">
    <source>
        <dbReference type="EMBL" id="CAB4344916.1"/>
    </source>
</evidence>
<reference evidence="1" key="1">
    <citation type="submission" date="2020-05" db="EMBL/GenBank/DDBJ databases">
        <authorList>
            <person name="Chiriac C."/>
            <person name="Salcher M."/>
            <person name="Ghai R."/>
            <person name="Kavagutti S V."/>
        </authorList>
    </citation>
    <scope>NUCLEOTIDE SEQUENCE</scope>
</reference>
<accession>A0A6J5ZUK1</accession>
<protein>
    <submittedName>
        <fullName evidence="1">Unannotated protein</fullName>
    </submittedName>
</protein>
<organism evidence="1">
    <name type="scientific">freshwater metagenome</name>
    <dbReference type="NCBI Taxonomy" id="449393"/>
    <lineage>
        <taxon>unclassified sequences</taxon>
        <taxon>metagenomes</taxon>
        <taxon>ecological metagenomes</taxon>
    </lineage>
</organism>
<dbReference type="EMBL" id="CAESAL010000060">
    <property type="protein sequence ID" value="CAB4344916.1"/>
    <property type="molecule type" value="Genomic_DNA"/>
</dbReference>
<proteinExistence type="predicted"/>
<sequence>MKRRHRSRRNTASESIPHHELCATTQRFDEWAQIGEVVAVIGIAHDDERALRVGDTCDQCSAIPACWYVDDTSAFTACNVLRTIGASVVSDNNFTINSQFVHRSSCLTNTDRKGLRLVEAREDDAEFHECRYYASRRFNR</sequence>